<dbReference type="GO" id="GO:0046015">
    <property type="term" value="P:regulation of transcription by glucose"/>
    <property type="evidence" value="ECO:0007669"/>
    <property type="project" value="TreeGrafter"/>
</dbReference>
<evidence type="ECO:0000256" key="9">
    <source>
        <dbReference type="RuleBase" id="RU365074"/>
    </source>
</evidence>
<evidence type="ECO:0000313" key="13">
    <source>
        <dbReference type="EMBL" id="CAF3571186.1"/>
    </source>
</evidence>
<organism evidence="13 16">
    <name type="scientific">Adineta steineri</name>
    <dbReference type="NCBI Taxonomy" id="433720"/>
    <lineage>
        <taxon>Eukaryota</taxon>
        <taxon>Metazoa</taxon>
        <taxon>Spiralia</taxon>
        <taxon>Gnathifera</taxon>
        <taxon>Rotifera</taxon>
        <taxon>Eurotatoria</taxon>
        <taxon>Bdelloidea</taxon>
        <taxon>Adinetida</taxon>
        <taxon>Adinetidae</taxon>
        <taxon>Adineta</taxon>
    </lineage>
</organism>
<dbReference type="GO" id="GO:0005677">
    <property type="term" value="C:chromatin silencing complex"/>
    <property type="evidence" value="ECO:0007669"/>
    <property type="project" value="TreeGrafter"/>
</dbReference>
<reference evidence="13" key="1">
    <citation type="submission" date="2021-02" db="EMBL/GenBank/DDBJ databases">
        <authorList>
            <person name="Nowell W R."/>
        </authorList>
    </citation>
    <scope>NUCLEOTIDE SEQUENCE</scope>
</reference>
<dbReference type="InterPro" id="IPR042036">
    <property type="entry name" value="RRP8_N"/>
</dbReference>
<dbReference type="SUPFAM" id="SSF53335">
    <property type="entry name" value="S-adenosyl-L-methionine-dependent methyltransferases"/>
    <property type="match status" value="1"/>
</dbReference>
<dbReference type="OrthoDB" id="10258825at2759"/>
<dbReference type="AlphaFoldDB" id="A0A818L844"/>
<comment type="subcellular location">
    <subcellularLocation>
        <location evidence="1 9">Nucleus</location>
        <location evidence="1 9">Nucleolus</location>
    </subcellularLocation>
</comment>
<evidence type="ECO:0000256" key="10">
    <source>
        <dbReference type="SAM" id="MobiDB-lite"/>
    </source>
</evidence>
<keyword evidence="8 9" id="KW-0539">Nucleus</keyword>
<feature type="compositionally biased region" description="Basic and acidic residues" evidence="10">
    <location>
        <begin position="128"/>
        <end position="146"/>
    </location>
</feature>
<dbReference type="PANTHER" id="PTHR12787:SF0">
    <property type="entry name" value="RIBOSOMAL RNA-PROCESSING PROTEIN 8"/>
    <property type="match status" value="1"/>
</dbReference>
<dbReference type="Proteomes" id="UP000663881">
    <property type="component" value="Unassembled WGS sequence"/>
</dbReference>
<sequence>MPHKKRANRNHVQVNKILANSELSILDKNKKGKKISDRIPRRDNDPADRKREQRILNDDSDDDSSRKRLELKKHINRELQQQKQQQQPQQQQSIIPKQSRKNKYYLMNHPELKDVIKPLPTKTKKRKHESDEEQKKSEPPTKKPCEISKPSICDKLVSNMITSRFRYLNEKLYTSSSIEAQNMFKKDPQSFHAYHQGYATSMSRWPDQPLDEIIAYIRKRSSNLIIVDMGCGDARLARTLKSTHPNITSFDLVALNEHVQVCDIAHTPLKTNSVDIVIFCLSLMGTNLTDFIHEAHRILRLRGTMKIVEIASRFENQPQKFIRKIESIGFQCSKTNSLEEKTNNAPSIYFYTFDFVKISEEMKSKSIVTLAPCLHKKR</sequence>
<comment type="similarity">
    <text evidence="2 9">Belongs to the methyltransferase superfamily. RRP8 family.</text>
</comment>
<feature type="region of interest" description="Disordered" evidence="10">
    <location>
        <begin position="29"/>
        <end position="66"/>
    </location>
</feature>
<dbReference type="EMBL" id="CAJNOE010000607">
    <property type="protein sequence ID" value="CAF1287556.1"/>
    <property type="molecule type" value="Genomic_DNA"/>
</dbReference>
<keyword evidence="4 9" id="KW-0698">rRNA processing</keyword>
<evidence type="ECO:0000313" key="16">
    <source>
        <dbReference type="Proteomes" id="UP000663844"/>
    </source>
</evidence>
<accession>A0A818L844</accession>
<dbReference type="Gene3D" id="1.10.10.2150">
    <property type="entry name" value="Ribosomal RNA-processing protein 8, N-terminal domain"/>
    <property type="match status" value="1"/>
</dbReference>
<dbReference type="GO" id="GO:0042149">
    <property type="term" value="P:cellular response to glucose starvation"/>
    <property type="evidence" value="ECO:0007669"/>
    <property type="project" value="TreeGrafter"/>
</dbReference>
<evidence type="ECO:0000256" key="2">
    <source>
        <dbReference type="ARBA" id="ARBA00006301"/>
    </source>
</evidence>
<dbReference type="PANTHER" id="PTHR12787">
    <property type="entry name" value="RIBOSOMAL RNA-PROCESSING PROTEIN 8"/>
    <property type="match status" value="1"/>
</dbReference>
<keyword evidence="7 9" id="KW-0949">S-adenosyl-L-methionine</keyword>
<dbReference type="Proteomes" id="UP000663868">
    <property type="component" value="Unassembled WGS sequence"/>
</dbReference>
<gene>
    <name evidence="11" type="ORF">IZO911_LOCUS33324</name>
    <name evidence="14" type="ORF">KXQ929_LOCUS17135</name>
    <name evidence="15" type="ORF">OKA104_LOCUS20119</name>
    <name evidence="13" type="ORF">OXD698_LOCUS4917</name>
    <name evidence="12" type="ORF">VCS650_LOCUS36096</name>
</gene>
<dbReference type="GO" id="GO:0005730">
    <property type="term" value="C:nucleolus"/>
    <property type="evidence" value="ECO:0007669"/>
    <property type="project" value="UniProtKB-SubCell"/>
</dbReference>
<evidence type="ECO:0000313" key="11">
    <source>
        <dbReference type="EMBL" id="CAF1287556.1"/>
    </source>
</evidence>
<evidence type="ECO:0000256" key="5">
    <source>
        <dbReference type="ARBA" id="ARBA00022603"/>
    </source>
</evidence>
<dbReference type="GO" id="GO:0008168">
    <property type="term" value="F:methyltransferase activity"/>
    <property type="evidence" value="ECO:0007669"/>
    <property type="project" value="UniProtKB-KW"/>
</dbReference>
<dbReference type="GO" id="GO:0032259">
    <property type="term" value="P:methylation"/>
    <property type="evidence" value="ECO:0007669"/>
    <property type="project" value="UniProtKB-KW"/>
</dbReference>
<keyword evidence="5 9" id="KW-0489">Methyltransferase</keyword>
<dbReference type="EMBL" id="CAJNON010000861">
    <property type="protein sequence ID" value="CAF1393752.1"/>
    <property type="molecule type" value="Genomic_DNA"/>
</dbReference>
<comment type="caution">
    <text evidence="13">The sequence shown here is derived from an EMBL/GenBank/DDBJ whole genome shotgun (WGS) entry which is preliminary data.</text>
</comment>
<evidence type="ECO:0000256" key="8">
    <source>
        <dbReference type="ARBA" id="ARBA00023242"/>
    </source>
</evidence>
<dbReference type="GO" id="GO:0033553">
    <property type="term" value="C:rDNA heterochromatin"/>
    <property type="evidence" value="ECO:0007669"/>
    <property type="project" value="TreeGrafter"/>
</dbReference>
<evidence type="ECO:0000256" key="7">
    <source>
        <dbReference type="ARBA" id="ARBA00022691"/>
    </source>
</evidence>
<evidence type="ECO:0000256" key="4">
    <source>
        <dbReference type="ARBA" id="ARBA00022552"/>
    </source>
</evidence>
<dbReference type="Proteomes" id="UP000663860">
    <property type="component" value="Unassembled WGS sequence"/>
</dbReference>
<evidence type="ECO:0000256" key="1">
    <source>
        <dbReference type="ARBA" id="ARBA00004604"/>
    </source>
</evidence>
<dbReference type="FunFam" id="1.10.10.2150:FF:000001">
    <property type="entry name" value="Ribosomal RNA-processing protein 8"/>
    <property type="match status" value="1"/>
</dbReference>
<dbReference type="EC" id="2.1.1.-" evidence="9"/>
<dbReference type="Proteomes" id="UP000663891">
    <property type="component" value="Unassembled WGS sequence"/>
</dbReference>
<feature type="region of interest" description="Disordered" evidence="10">
    <location>
        <begin position="78"/>
        <end position="147"/>
    </location>
</feature>
<dbReference type="CDD" id="cd02440">
    <property type="entry name" value="AdoMet_MTases"/>
    <property type="match status" value="1"/>
</dbReference>
<evidence type="ECO:0000256" key="6">
    <source>
        <dbReference type="ARBA" id="ARBA00022679"/>
    </source>
</evidence>
<evidence type="ECO:0000256" key="3">
    <source>
        <dbReference type="ARBA" id="ARBA00020203"/>
    </source>
</evidence>
<dbReference type="EMBL" id="CAJOAY010001326">
    <property type="protein sequence ID" value="CAF3828180.1"/>
    <property type="molecule type" value="Genomic_DNA"/>
</dbReference>
<protein>
    <recommendedName>
        <fullName evidence="3 9">Ribosomal RNA-processing protein 8</fullName>
        <ecNumber evidence="9">2.1.1.-</ecNumber>
    </recommendedName>
</protein>
<comment type="function">
    <text evidence="9">Probable methyltransferase required to silence rDNA.</text>
</comment>
<dbReference type="GO" id="GO:0000183">
    <property type="term" value="P:rDNA heterochromatin formation"/>
    <property type="evidence" value="ECO:0007669"/>
    <property type="project" value="TreeGrafter"/>
</dbReference>
<dbReference type="EMBL" id="CAJOBB010001065">
    <property type="protein sequence ID" value="CAF3802678.1"/>
    <property type="molecule type" value="Genomic_DNA"/>
</dbReference>
<keyword evidence="6 9" id="KW-0808">Transferase</keyword>
<dbReference type="Gene3D" id="3.40.50.150">
    <property type="entry name" value="Vaccinia Virus protein VP39"/>
    <property type="match status" value="1"/>
</dbReference>
<evidence type="ECO:0000313" key="15">
    <source>
        <dbReference type="EMBL" id="CAF3828180.1"/>
    </source>
</evidence>
<proteinExistence type="inferred from homology"/>
<feature type="compositionally biased region" description="Low complexity" evidence="10">
    <location>
        <begin position="81"/>
        <end position="97"/>
    </location>
</feature>
<dbReference type="GO" id="GO:0006364">
    <property type="term" value="P:rRNA processing"/>
    <property type="evidence" value="ECO:0007669"/>
    <property type="project" value="UniProtKB-UniRule"/>
</dbReference>
<evidence type="ECO:0000313" key="12">
    <source>
        <dbReference type="EMBL" id="CAF1393752.1"/>
    </source>
</evidence>
<dbReference type="Pfam" id="PF05148">
    <property type="entry name" value="Methyltransf_8"/>
    <property type="match status" value="1"/>
</dbReference>
<dbReference type="InterPro" id="IPR007823">
    <property type="entry name" value="RRP8"/>
</dbReference>
<name>A0A818L844_9BILA</name>
<dbReference type="Proteomes" id="UP000663844">
    <property type="component" value="Unassembled WGS sequence"/>
</dbReference>
<dbReference type="EMBL" id="CAJOAZ010000193">
    <property type="protein sequence ID" value="CAF3571186.1"/>
    <property type="molecule type" value="Genomic_DNA"/>
</dbReference>
<evidence type="ECO:0000313" key="14">
    <source>
        <dbReference type="EMBL" id="CAF3802678.1"/>
    </source>
</evidence>
<dbReference type="InterPro" id="IPR029063">
    <property type="entry name" value="SAM-dependent_MTases_sf"/>
</dbReference>